<organism evidence="2 3">
    <name type="scientific">Mammaliicoccus sciuri</name>
    <name type="common">Staphylococcus sciuri</name>
    <dbReference type="NCBI Taxonomy" id="1296"/>
    <lineage>
        <taxon>Bacteria</taxon>
        <taxon>Bacillati</taxon>
        <taxon>Bacillota</taxon>
        <taxon>Bacilli</taxon>
        <taxon>Bacillales</taxon>
        <taxon>Staphylococcaceae</taxon>
        <taxon>Mammaliicoccus</taxon>
    </lineage>
</organism>
<evidence type="ECO:0000313" key="2">
    <source>
        <dbReference type="EMBL" id="MDL0116248.1"/>
    </source>
</evidence>
<keyword evidence="3" id="KW-1185">Reference proteome</keyword>
<feature type="compositionally biased region" description="Low complexity" evidence="1">
    <location>
        <begin position="149"/>
        <end position="169"/>
    </location>
</feature>
<gene>
    <name evidence="2" type="ORF">OWO77_04605</name>
</gene>
<dbReference type="Proteomes" id="UP001176210">
    <property type="component" value="Unassembled WGS sequence"/>
</dbReference>
<sequence length="180" mass="20704">MKMTIDFTNAKEQGNFLPAGKHTVKIKNIEGKETQNGHPQLIITFVDANGREFTHYQLANFEHDWVKNWFYNFTKNAGLPVKKENFSFDTNDLVGKPIFVDVQREYNDYSDKYVNRLKYTAKYEKDKADQWNEEYPISEEEKLFKAKQNGGSESNAGNSNNNPFANASGPIDISDSDLPF</sequence>
<reference evidence="2" key="1">
    <citation type="submission" date="2022-09" db="EMBL/GenBank/DDBJ databases">
        <authorList>
            <person name="De Moura G.S."/>
            <person name="Carvalho E."/>
            <person name="Ramos Sanchez E.M."/>
            <person name="Sellera F.P."/>
            <person name="Marques M.F.S."/>
            <person name="Heinemann M.B."/>
            <person name="De Vliegher S."/>
            <person name="Souza F.N."/>
            <person name="Mota R.A."/>
        </authorList>
    </citation>
    <scope>NUCLEOTIDE SEQUENCE</scope>
    <source>
        <strain evidence="2">BR656</strain>
    </source>
</reference>
<comment type="caution">
    <text evidence="2">The sequence shown here is derived from an EMBL/GenBank/DDBJ whole genome shotgun (WGS) entry which is preliminary data.</text>
</comment>
<feature type="region of interest" description="Disordered" evidence="1">
    <location>
        <begin position="142"/>
        <end position="180"/>
    </location>
</feature>
<proteinExistence type="predicted"/>
<reference evidence="2" key="2">
    <citation type="journal article" date="2023" name="Vet. Microbiol.">
        <title>Emergence of livestock-associated Mammaliicoccus sciuri ST71 co-harbouring mecA and mecC genes in Brazil.</title>
        <authorList>
            <person name="de Moura G.S."/>
            <person name="de Carvalho E."/>
            <person name="Ramos Sanchez E.M."/>
            <person name="Sellera F.P."/>
            <person name="Marques M.F.S."/>
            <person name="Heinemann M.B."/>
            <person name="De Vliegher S."/>
            <person name="Souza F.N."/>
            <person name="Mota R.A."/>
        </authorList>
    </citation>
    <scope>NUCLEOTIDE SEQUENCE</scope>
    <source>
        <strain evidence="2">BR656</strain>
    </source>
</reference>
<dbReference type="EMBL" id="JAPNQM010000001">
    <property type="protein sequence ID" value="MDL0116248.1"/>
    <property type="molecule type" value="Genomic_DNA"/>
</dbReference>
<dbReference type="Pfam" id="PF05037">
    <property type="entry name" value="DUF669"/>
    <property type="match status" value="1"/>
</dbReference>
<evidence type="ECO:0000256" key="1">
    <source>
        <dbReference type="SAM" id="MobiDB-lite"/>
    </source>
</evidence>
<accession>A0ABT7HWJ1</accession>
<dbReference type="InterPro" id="IPR007731">
    <property type="entry name" value="DUF669"/>
</dbReference>
<evidence type="ECO:0000313" key="3">
    <source>
        <dbReference type="Proteomes" id="UP001176210"/>
    </source>
</evidence>
<protein>
    <submittedName>
        <fullName evidence="2">DUF669 domain-containing protein</fullName>
    </submittedName>
</protein>
<dbReference type="RefSeq" id="WP_285369415.1">
    <property type="nucleotide sequence ID" value="NZ_JAPNQM010000001.1"/>
</dbReference>
<name>A0ABT7HWJ1_MAMSC</name>